<dbReference type="RefSeq" id="WP_048164896.1">
    <property type="nucleotide sequence ID" value="NZ_CP006019.1"/>
</dbReference>
<accession>A0A075LSP6</accession>
<organism evidence="1 2">
    <name type="scientific">Palaeococcus pacificus DY20341</name>
    <dbReference type="NCBI Taxonomy" id="1343739"/>
    <lineage>
        <taxon>Archaea</taxon>
        <taxon>Methanobacteriati</taxon>
        <taxon>Methanobacteriota</taxon>
        <taxon>Thermococci</taxon>
        <taxon>Thermococcales</taxon>
        <taxon>Thermococcaceae</taxon>
        <taxon>Palaeococcus</taxon>
    </lineage>
</organism>
<sequence>MRITVKIKEVNALEAILLVWGVRDEVLKELPVEGYWLYGEYDFIAKVDFRDEAELEEFTKSLHKKVGNKFTLYPIAISYSKNSKIKNMSLEKRPEASKA</sequence>
<evidence type="ECO:0000313" key="1">
    <source>
        <dbReference type="EMBL" id="AIF69329.1"/>
    </source>
</evidence>
<dbReference type="EMBL" id="CP006019">
    <property type="protein sequence ID" value="AIF69329.1"/>
    <property type="molecule type" value="Genomic_DNA"/>
</dbReference>
<evidence type="ECO:0008006" key="3">
    <source>
        <dbReference type="Google" id="ProtNLM"/>
    </source>
</evidence>
<dbReference type="eggNOG" id="arCOG08594">
    <property type="taxonomic scope" value="Archaea"/>
</dbReference>
<dbReference type="HOGENOM" id="CLU_180517_0_0_2"/>
<dbReference type="AlphaFoldDB" id="A0A075LSP6"/>
<keyword evidence="2" id="KW-1185">Reference proteome</keyword>
<gene>
    <name evidence="1" type="ORF">PAP_04590</name>
</gene>
<dbReference type="KEGG" id="ppac:PAP_04590"/>
<reference evidence="2" key="1">
    <citation type="submission" date="2013-06" db="EMBL/GenBank/DDBJ databases">
        <title>Complete Genome Sequence of Hyperthermophilic Palaeococcus pacificus DY20341T, Isolated from a Deep-Sea Hydrothermal Sediments.</title>
        <authorList>
            <person name="Zeng X."/>
            <person name="Shao Z."/>
        </authorList>
    </citation>
    <scope>NUCLEOTIDE SEQUENCE [LARGE SCALE GENOMIC DNA]</scope>
    <source>
        <strain evidence="2">DY20341</strain>
    </source>
</reference>
<reference evidence="1 2" key="2">
    <citation type="journal article" date="2015" name="Genome Announc.">
        <title>Complete Genome Sequence of Hyperthermophilic Piezophilic Archaeon Palaeococcus pacificus DY20341T, Isolated from Deep-Sea Hydrothermal Sediments.</title>
        <authorList>
            <person name="Zeng X."/>
            <person name="Jebbar M."/>
            <person name="Shao Z."/>
        </authorList>
    </citation>
    <scope>NUCLEOTIDE SEQUENCE [LARGE SCALE GENOMIC DNA]</scope>
    <source>
        <strain evidence="1 2">DY20341</strain>
    </source>
</reference>
<dbReference type="Gene3D" id="3.30.70.920">
    <property type="match status" value="1"/>
</dbReference>
<protein>
    <recommendedName>
        <fullName evidence="3">Transcription regulator AsnC/Lrp ligand binding domain-containing protein</fullName>
    </recommendedName>
</protein>
<dbReference type="GeneID" id="24842042"/>
<proteinExistence type="predicted"/>
<dbReference type="Proteomes" id="UP000027981">
    <property type="component" value="Chromosome"/>
</dbReference>
<dbReference type="OrthoDB" id="94259at2157"/>
<name>A0A075LSP6_9EURY</name>
<evidence type="ECO:0000313" key="2">
    <source>
        <dbReference type="Proteomes" id="UP000027981"/>
    </source>
</evidence>